<dbReference type="SUPFAM" id="SSF55729">
    <property type="entry name" value="Acyl-CoA N-acyltransferases (Nat)"/>
    <property type="match status" value="1"/>
</dbReference>
<keyword evidence="3" id="KW-1185">Reference proteome</keyword>
<dbReference type="EMBL" id="SPMZ01000093">
    <property type="protein sequence ID" value="NMQ21366.1"/>
    <property type="molecule type" value="Genomic_DNA"/>
</dbReference>
<accession>A0ABX1TTS8</accession>
<evidence type="ECO:0000259" key="1">
    <source>
        <dbReference type="PROSITE" id="PS51186"/>
    </source>
</evidence>
<organism evidence="2 3">
    <name type="scientific">Candidatus Competibacter phosphatis</name>
    <dbReference type="NCBI Taxonomy" id="221280"/>
    <lineage>
        <taxon>Bacteria</taxon>
        <taxon>Pseudomonadati</taxon>
        <taxon>Pseudomonadota</taxon>
        <taxon>Gammaproteobacteria</taxon>
        <taxon>Candidatus Competibacteraceae</taxon>
        <taxon>Candidatus Competibacter</taxon>
    </lineage>
</organism>
<feature type="domain" description="N-acetyltransferase" evidence="1">
    <location>
        <begin position="19"/>
        <end position="177"/>
    </location>
</feature>
<gene>
    <name evidence="2" type="ORF">E4P82_20465</name>
</gene>
<evidence type="ECO:0000313" key="2">
    <source>
        <dbReference type="EMBL" id="NMQ21366.1"/>
    </source>
</evidence>
<dbReference type="PROSITE" id="PS51186">
    <property type="entry name" value="GNAT"/>
    <property type="match status" value="1"/>
</dbReference>
<dbReference type="InterPro" id="IPR016181">
    <property type="entry name" value="Acyl_CoA_acyltransferase"/>
</dbReference>
<proteinExistence type="predicted"/>
<evidence type="ECO:0000313" key="3">
    <source>
        <dbReference type="Proteomes" id="UP000760480"/>
    </source>
</evidence>
<dbReference type="RefSeq" id="WP_169250636.1">
    <property type="nucleotide sequence ID" value="NZ_SPMZ01000093.1"/>
</dbReference>
<comment type="caution">
    <text evidence="2">The sequence shown here is derived from an EMBL/GenBank/DDBJ whole genome shotgun (WGS) entry which is preliminary data.</text>
</comment>
<protein>
    <submittedName>
        <fullName evidence="2">GNAT family N-acetyltransferase</fullName>
    </submittedName>
</protein>
<sequence>MNELRHYFVVDTLRNGTTVTIRAIRPEDKTRLVSAFKNLDRESIYTRFFQYVRELTDQDLRRATEIDFDREVALVVTVNLGDEETIIGTGRYVVFEEAHAGRSAEVAFIVEEDYQGLGIASRIFRHLVQIGRQKDVSRFTADVLSGNQAMLKVFANSGLPMKQQRDGTVVHVTLHLG</sequence>
<dbReference type="Gene3D" id="3.40.630.30">
    <property type="match status" value="1"/>
</dbReference>
<dbReference type="InterPro" id="IPR000182">
    <property type="entry name" value="GNAT_dom"/>
</dbReference>
<dbReference type="Proteomes" id="UP000760480">
    <property type="component" value="Unassembled WGS sequence"/>
</dbReference>
<dbReference type="CDD" id="cd04301">
    <property type="entry name" value="NAT_SF"/>
    <property type="match status" value="1"/>
</dbReference>
<name>A0ABX1TTS8_9GAMM</name>
<dbReference type="Pfam" id="PF00583">
    <property type="entry name" value="Acetyltransf_1"/>
    <property type="match status" value="1"/>
</dbReference>
<reference evidence="2 3" key="1">
    <citation type="submission" date="2019-03" db="EMBL/GenBank/DDBJ databases">
        <title>Metabolic reconstructions from genomes of highly enriched 'Candidatus Accumulibacter' and 'Candidatus Competibacter' bioreactor populations.</title>
        <authorList>
            <person name="Annavajhala M.K."/>
            <person name="Welles L."/>
            <person name="Abbas B."/>
            <person name="Sorokin D."/>
            <person name="Park H."/>
            <person name="Van Loosdrecht M."/>
            <person name="Chandran K."/>
        </authorList>
    </citation>
    <scope>NUCLEOTIDE SEQUENCE [LARGE SCALE GENOMIC DNA]</scope>
    <source>
        <strain evidence="2 3">SBR_G</strain>
    </source>
</reference>